<dbReference type="GO" id="GO:0051536">
    <property type="term" value="F:iron-sulfur cluster binding"/>
    <property type="evidence" value="ECO:0007669"/>
    <property type="project" value="UniProtKB-KW"/>
</dbReference>
<dbReference type="KEGG" id="cvn:111132573"/>
<keyword evidence="6" id="KW-0411">Iron-sulfur</keyword>
<dbReference type="GeneID" id="111132573"/>
<organism evidence="9 10">
    <name type="scientific">Crassostrea virginica</name>
    <name type="common">Eastern oyster</name>
    <dbReference type="NCBI Taxonomy" id="6565"/>
    <lineage>
        <taxon>Eukaryota</taxon>
        <taxon>Metazoa</taxon>
        <taxon>Spiralia</taxon>
        <taxon>Lophotrochozoa</taxon>
        <taxon>Mollusca</taxon>
        <taxon>Bivalvia</taxon>
        <taxon>Autobranchia</taxon>
        <taxon>Pteriomorphia</taxon>
        <taxon>Ostreida</taxon>
        <taxon>Ostreoidea</taxon>
        <taxon>Ostreidae</taxon>
        <taxon>Crassostrea</taxon>
    </lineage>
</organism>
<dbReference type="PRINTS" id="PR00422">
    <property type="entry name" value="TRANSFERRIN"/>
</dbReference>
<dbReference type="PANTHER" id="PTHR11485:SF29">
    <property type="entry name" value="TRANSFERRIN 2"/>
    <property type="match status" value="1"/>
</dbReference>
<proteinExistence type="predicted"/>
<dbReference type="Pfam" id="PF00085">
    <property type="entry name" value="Thioredoxin"/>
    <property type="match status" value="1"/>
</dbReference>
<dbReference type="Proteomes" id="UP000694844">
    <property type="component" value="Chromosome 5"/>
</dbReference>
<dbReference type="FunFam" id="3.40.30.10:FF:000012">
    <property type="entry name" value="Monothiol glutaredoxin"/>
    <property type="match status" value="2"/>
</dbReference>
<keyword evidence="9" id="KW-1185">Reference proteome</keyword>
<dbReference type="NCBIfam" id="TIGR00365">
    <property type="entry name" value="Grx4 family monothiol glutaredoxin"/>
    <property type="match status" value="2"/>
</dbReference>
<dbReference type="PANTHER" id="PTHR11485">
    <property type="entry name" value="TRANSFERRIN"/>
    <property type="match status" value="1"/>
</dbReference>
<dbReference type="OrthoDB" id="9981115at2759"/>
<dbReference type="AlphaFoldDB" id="A0A8B8E7I6"/>
<feature type="domain" description="Thioredoxin" evidence="7">
    <location>
        <begin position="16"/>
        <end position="133"/>
    </location>
</feature>
<keyword evidence="2" id="KW-0964">Secreted</keyword>
<dbReference type="SUPFAM" id="SSF53850">
    <property type="entry name" value="Periplasmic binding protein-like II"/>
    <property type="match status" value="2"/>
</dbReference>
<feature type="domain" description="Transferrin-like" evidence="8">
    <location>
        <begin position="716"/>
        <end position="1058"/>
    </location>
</feature>
<dbReference type="Pfam" id="PF00462">
    <property type="entry name" value="Glutaredoxin"/>
    <property type="match status" value="2"/>
</dbReference>
<dbReference type="InterPro" id="IPR013766">
    <property type="entry name" value="Thioredoxin_domain"/>
</dbReference>
<evidence type="ECO:0000256" key="6">
    <source>
        <dbReference type="ARBA" id="ARBA00023014"/>
    </source>
</evidence>
<dbReference type="Gene3D" id="3.40.30.10">
    <property type="entry name" value="Glutaredoxin"/>
    <property type="match status" value="3"/>
</dbReference>
<accession>A0A8B8E7I6</accession>
<sequence length="1089" mass="122995">MFTDSIFNIRYFYETERQSDPGEEMGVLCIKDEPSLQTLISSAQNDLVVLHFSAAWAPQCKQMNDVMEELSKDSQYANVKFAQLEAEDVPEISEKYEITAVPTFIFIKNKSQIDRIDGAKAADLTKKVKLLCSGQTQVPLPAEDKKPTQDLNTRLKNLINSASVMLFMKGDPDQPRCGFSRQITQLLKERGIKFNSFDILQDEEVRQGLKTYSNWPTYPQLYANGELIGGLDIVKELVESGELEAQLPKQTSLEDRLKALINKSDVMLFMKGDPNAPRCGFSKQTTAILADTGVKYDTFDILMDEEVRQGLKKYSNWPTYPQLYVKGELIGGLDIIMELKESGSLESVLKGQWCVISEAEEKKCLDLKKVAASMFTNKVPSYEVIPIIDCVLGKDMYDCMKKIQDNDADIMALDTGQAYFGGRYYNMMPILAEKYSLVTDDADPDIGMRYYSVAVAKRGSQFNVFQLQDKRACFPGVGTAAGWLYPIGVFVKNNGQTNIMKVTECNAIVKTATDFFKSMCLPGALTSFYNPFGNNPARICELCSGFLEKKCSTDDPFAGYDGAFKCMSSDAGDVAFLRHDTVSLMAMNSTYRPENYELLCPNGMRVPVTEYLSCNYGSIPSNTVMTSSLKTKSEVAVYKNFLLKAVEWFGPSGQYKSQFDMFNSQPWGYFDRKNLLFTDSTQTLVDVGEKNTYYSWVDNDFYDIMENLNACPLITARLCVISKQEKAKCEMMMMAFNAKDLRPSLDCIKGTGADHCMKLISRGDADMMMLDPGDVYLAGKKYGLEPFVVEDYGNMNASVHVVAVARKRDHYMTLFNLKKKRACLPGIGRGDGWIIPMNIFIETEQFIPQHCTLFENLGQLFIHSCIPGAMDKDYNPNQKPVSLCEGCAAGGFRKCQRTSEDQYYSASGAFRCLVEKGGDIAFVKHLTVRDNTDGRRQSFWARNRRSDDYELMCKDGRRTNIDDWENCHLGQIPASAMVTAKYKSEQDRVIFWQLLNYGQQFFSSDIEGDFHLFDSGNWYNDLIFSDDAVRLMRLPKSMQDYRNYLGQDFINKVENLHKYTCVPVKPSASSQSSLSLLLAASIFIFKMLL</sequence>
<protein>
    <submittedName>
        <fullName evidence="10">Melanotransferrin-like</fullName>
    </submittedName>
</protein>
<dbReference type="GO" id="GO:0046872">
    <property type="term" value="F:metal ion binding"/>
    <property type="evidence" value="ECO:0007669"/>
    <property type="project" value="UniProtKB-KW"/>
</dbReference>
<dbReference type="GO" id="GO:0005886">
    <property type="term" value="C:plasma membrane"/>
    <property type="evidence" value="ECO:0007669"/>
    <property type="project" value="TreeGrafter"/>
</dbReference>
<evidence type="ECO:0000256" key="5">
    <source>
        <dbReference type="ARBA" id="ARBA00023004"/>
    </source>
</evidence>
<dbReference type="InterPro" id="IPR033658">
    <property type="entry name" value="GRX_PICOT-like"/>
</dbReference>
<evidence type="ECO:0000259" key="7">
    <source>
        <dbReference type="PROSITE" id="PS51352"/>
    </source>
</evidence>
<dbReference type="PROSITE" id="PS00205">
    <property type="entry name" value="TRANSFERRIN_LIKE_1"/>
    <property type="match status" value="1"/>
</dbReference>
<dbReference type="FunFam" id="3.40.30.10:FF:000092">
    <property type="entry name" value="Monothiol glutaredoxin"/>
    <property type="match status" value="1"/>
</dbReference>
<evidence type="ECO:0000256" key="3">
    <source>
        <dbReference type="ARBA" id="ARBA00022723"/>
    </source>
</evidence>
<dbReference type="PROSITE" id="PS51352">
    <property type="entry name" value="THIOREDOXIN_2"/>
    <property type="match status" value="1"/>
</dbReference>
<dbReference type="SUPFAM" id="SSF52833">
    <property type="entry name" value="Thioredoxin-like"/>
    <property type="match status" value="3"/>
</dbReference>
<keyword evidence="5" id="KW-0408">Iron</keyword>
<evidence type="ECO:0000313" key="9">
    <source>
        <dbReference type="Proteomes" id="UP000694844"/>
    </source>
</evidence>
<dbReference type="InterPro" id="IPR018195">
    <property type="entry name" value="Transferrin_Fe_BS"/>
</dbReference>
<dbReference type="PROSITE" id="PS51408">
    <property type="entry name" value="TRANSFERRIN_LIKE_4"/>
    <property type="match status" value="2"/>
</dbReference>
<dbReference type="InterPro" id="IPR036249">
    <property type="entry name" value="Thioredoxin-like_sf"/>
</dbReference>
<evidence type="ECO:0000259" key="8">
    <source>
        <dbReference type="PROSITE" id="PS51408"/>
    </source>
</evidence>
<dbReference type="SMART" id="SM00094">
    <property type="entry name" value="TR_FER"/>
    <property type="match status" value="2"/>
</dbReference>
<dbReference type="RefSeq" id="XP_022336105.1">
    <property type="nucleotide sequence ID" value="XM_022480397.1"/>
</dbReference>
<dbReference type="PROSITE" id="PS51354">
    <property type="entry name" value="GLUTAREDOXIN_2"/>
    <property type="match status" value="2"/>
</dbReference>
<evidence type="ECO:0000313" key="10">
    <source>
        <dbReference type="RefSeq" id="XP_022336105.1"/>
    </source>
</evidence>
<comment type="subcellular location">
    <subcellularLocation>
        <location evidence="1">Secreted</location>
    </subcellularLocation>
</comment>
<evidence type="ECO:0000256" key="2">
    <source>
        <dbReference type="ARBA" id="ARBA00022525"/>
    </source>
</evidence>
<feature type="domain" description="Transferrin-like" evidence="8">
    <location>
        <begin position="351"/>
        <end position="710"/>
    </location>
</feature>
<reference evidence="10" key="1">
    <citation type="submission" date="2025-08" db="UniProtKB">
        <authorList>
            <consortium name="RefSeq"/>
        </authorList>
    </citation>
    <scope>IDENTIFICATION</scope>
    <source>
        <tissue evidence="10">Whole sample</tissue>
    </source>
</reference>
<dbReference type="CDD" id="cd13529">
    <property type="entry name" value="PBP2_transferrin"/>
    <property type="match status" value="2"/>
</dbReference>
<dbReference type="GO" id="GO:0005615">
    <property type="term" value="C:extracellular space"/>
    <property type="evidence" value="ECO:0007669"/>
    <property type="project" value="TreeGrafter"/>
</dbReference>
<dbReference type="GO" id="GO:0055037">
    <property type="term" value="C:recycling endosome"/>
    <property type="evidence" value="ECO:0007669"/>
    <property type="project" value="TreeGrafter"/>
</dbReference>
<dbReference type="InterPro" id="IPR004480">
    <property type="entry name" value="Monothiol_GRX-rel"/>
</dbReference>
<dbReference type="InterPro" id="IPR002109">
    <property type="entry name" value="Glutaredoxin"/>
</dbReference>
<evidence type="ECO:0000256" key="4">
    <source>
        <dbReference type="ARBA" id="ARBA00022737"/>
    </source>
</evidence>
<dbReference type="Pfam" id="PF00405">
    <property type="entry name" value="Transferrin"/>
    <property type="match status" value="2"/>
</dbReference>
<dbReference type="FunFam" id="3.40.190.10:FF:000095">
    <property type="entry name" value="Lactotransferrin"/>
    <property type="match status" value="1"/>
</dbReference>
<dbReference type="InterPro" id="IPR001156">
    <property type="entry name" value="Transferrin-like_dom"/>
</dbReference>
<dbReference type="CDD" id="cd02984">
    <property type="entry name" value="TRX_PICOT"/>
    <property type="match status" value="1"/>
</dbReference>
<dbReference type="Gene3D" id="3.40.190.10">
    <property type="entry name" value="Periplasmic binding protein-like II"/>
    <property type="match status" value="4"/>
</dbReference>
<gene>
    <name evidence="10" type="primary">LOC111132573</name>
</gene>
<keyword evidence="4" id="KW-0677">Repeat</keyword>
<dbReference type="GO" id="GO:0006826">
    <property type="term" value="P:iron ion transport"/>
    <property type="evidence" value="ECO:0007669"/>
    <property type="project" value="TreeGrafter"/>
</dbReference>
<name>A0A8B8E7I6_CRAVI</name>
<dbReference type="GO" id="GO:0005769">
    <property type="term" value="C:early endosome"/>
    <property type="evidence" value="ECO:0007669"/>
    <property type="project" value="TreeGrafter"/>
</dbReference>
<keyword evidence="3" id="KW-0479">Metal-binding</keyword>
<evidence type="ECO:0000256" key="1">
    <source>
        <dbReference type="ARBA" id="ARBA00004613"/>
    </source>
</evidence>
<dbReference type="CDD" id="cd03028">
    <property type="entry name" value="GRX_PICOT_like"/>
    <property type="match status" value="2"/>
</dbReference>